<name>A0ABM1BG07_LIMPO</name>
<reference evidence="2 3" key="1">
    <citation type="submission" date="2025-05" db="UniProtKB">
        <authorList>
            <consortium name="RefSeq"/>
        </authorList>
    </citation>
    <scope>IDENTIFICATION</scope>
    <source>
        <tissue evidence="2 3">Muscle</tissue>
    </source>
</reference>
<evidence type="ECO:0000313" key="1">
    <source>
        <dbReference type="Proteomes" id="UP000694941"/>
    </source>
</evidence>
<accession>A0ABM1BG07</accession>
<keyword evidence="1" id="KW-1185">Reference proteome</keyword>
<sequence length="450" mass="48088">MAAPGVVTLNLSQVPLVLQHAGTSYNALGQTQTLITLPATNPTSNSSDQVQTLLLPLNNSDPAQGTTLMTFPVQGQLVSAENFQILSPNNMQALVPVVNCNTQGQALLLPSSSTLLSTQKNVQTAIFTESHSEEQSRQMQTSVLSSTDAISKPSQKIETVVLPAGTSIVESSRLVEMSNLAESQGEVIALGSQESTSSIIERMDSTADESEMQIQTVLLPSSSSSGTVRQVHTLLLPVNEVQNGQELHASVQPMLVAVSRNSANQAQQVFVSGNMSSALSLSQVISVPITNVVVAKDPQSNQIEQSSVTSAGAQASNSSNVMVYLPQEGLLVEVPNLQQDNRIRQWYQDSELATRGLTALTQVVTPHLSLENISLNSPSESPVPQVVHLVQLEIESENTNLCEENDESVIRGWLEDSNITSQALAALNHHLSNEEAETNKKCSCTSSAFL</sequence>
<dbReference type="RefSeq" id="XP_013781270.1">
    <property type="nucleotide sequence ID" value="XM_013925816.2"/>
</dbReference>
<evidence type="ECO:0000313" key="5">
    <source>
        <dbReference type="RefSeq" id="XP_022249229.1"/>
    </source>
</evidence>
<evidence type="ECO:0000313" key="4">
    <source>
        <dbReference type="RefSeq" id="XP_013781270.1"/>
    </source>
</evidence>
<dbReference type="RefSeq" id="XP_013781268.1">
    <property type="nucleotide sequence ID" value="XM_013925814.2"/>
</dbReference>
<protein>
    <submittedName>
        <fullName evidence="2 3">Uncharacterized protein LOC106465587</fullName>
    </submittedName>
</protein>
<proteinExistence type="predicted"/>
<organism evidence="1 3">
    <name type="scientific">Limulus polyphemus</name>
    <name type="common">Atlantic horseshoe crab</name>
    <dbReference type="NCBI Taxonomy" id="6850"/>
    <lineage>
        <taxon>Eukaryota</taxon>
        <taxon>Metazoa</taxon>
        <taxon>Ecdysozoa</taxon>
        <taxon>Arthropoda</taxon>
        <taxon>Chelicerata</taxon>
        <taxon>Merostomata</taxon>
        <taxon>Xiphosura</taxon>
        <taxon>Limulidae</taxon>
        <taxon>Limulus</taxon>
    </lineage>
</organism>
<evidence type="ECO:0000313" key="2">
    <source>
        <dbReference type="RefSeq" id="XP_013781268.1"/>
    </source>
</evidence>
<gene>
    <name evidence="2 3 4 5" type="primary">LOC106465587</name>
</gene>
<dbReference type="RefSeq" id="XP_022249229.1">
    <property type="nucleotide sequence ID" value="XM_022393521.1"/>
</dbReference>
<dbReference type="RefSeq" id="XP_013781269.1">
    <property type="nucleotide sequence ID" value="XM_013925815.2"/>
</dbReference>
<dbReference type="GeneID" id="106465587"/>
<dbReference type="Proteomes" id="UP000694941">
    <property type="component" value="Unplaced"/>
</dbReference>
<evidence type="ECO:0000313" key="3">
    <source>
        <dbReference type="RefSeq" id="XP_013781269.1"/>
    </source>
</evidence>